<evidence type="ECO:0000313" key="5">
    <source>
        <dbReference type="Proteomes" id="UP000718281"/>
    </source>
</evidence>
<feature type="compositionally biased region" description="Low complexity" evidence="1">
    <location>
        <begin position="131"/>
        <end position="144"/>
    </location>
</feature>
<dbReference type="EMBL" id="JADIXZ010000004">
    <property type="protein sequence ID" value="MBK6301260.1"/>
    <property type="molecule type" value="Genomic_DNA"/>
</dbReference>
<dbReference type="Proteomes" id="UP000718281">
    <property type="component" value="Unassembled WGS sequence"/>
</dbReference>
<dbReference type="Proteomes" id="UP000726105">
    <property type="component" value="Unassembled WGS sequence"/>
</dbReference>
<dbReference type="Pfam" id="PF06953">
    <property type="entry name" value="ArsD"/>
    <property type="match status" value="1"/>
</dbReference>
<dbReference type="InterPro" id="IPR010712">
    <property type="entry name" value="Arsenical-R_ArsD"/>
</dbReference>
<comment type="caution">
    <text evidence="3">The sequence shown here is derived from an EMBL/GenBank/DDBJ whole genome shotgun (WGS) entry which is preliminary data.</text>
</comment>
<accession>A0A935IT07</accession>
<dbReference type="NCBIfam" id="NF033727">
    <property type="entry name" value="chaperon_ArsD"/>
    <property type="match status" value="1"/>
</dbReference>
<dbReference type="GO" id="GO:0046685">
    <property type="term" value="P:response to arsenic-containing substance"/>
    <property type="evidence" value="ECO:0007669"/>
    <property type="project" value="InterPro"/>
</dbReference>
<evidence type="ECO:0000256" key="1">
    <source>
        <dbReference type="SAM" id="MobiDB-lite"/>
    </source>
</evidence>
<evidence type="ECO:0000313" key="6">
    <source>
        <dbReference type="Proteomes" id="UP000726105"/>
    </source>
</evidence>
<evidence type="ECO:0000313" key="3">
    <source>
        <dbReference type="EMBL" id="MBK7271987.1"/>
    </source>
</evidence>
<organism evidence="3 6">
    <name type="scientific">Candidatus Phosphoribacter hodrii</name>
    <dbReference type="NCBI Taxonomy" id="2953743"/>
    <lineage>
        <taxon>Bacteria</taxon>
        <taxon>Bacillati</taxon>
        <taxon>Actinomycetota</taxon>
        <taxon>Actinomycetes</taxon>
        <taxon>Micrococcales</taxon>
        <taxon>Dermatophilaceae</taxon>
        <taxon>Candidatus Phosphoribacter</taxon>
    </lineage>
</organism>
<dbReference type="Proteomes" id="UP000886632">
    <property type="component" value="Unassembled WGS sequence"/>
</dbReference>
<name>A0A935IT07_9MICO</name>
<dbReference type="EMBL" id="JADJIB010000001">
    <property type="protein sequence ID" value="MBK7271987.1"/>
    <property type="molecule type" value="Genomic_DNA"/>
</dbReference>
<gene>
    <name evidence="3" type="primary">arsD</name>
    <name evidence="2" type="ORF">IPF40_09485</name>
    <name evidence="3" type="ORF">IPI13_02055</name>
    <name evidence="4" type="ORF">IPP00_03440</name>
</gene>
<protein>
    <submittedName>
        <fullName evidence="3">Arsenite efflux transporter metallochaperone ArsD</fullName>
    </submittedName>
</protein>
<dbReference type="GO" id="GO:0045892">
    <property type="term" value="P:negative regulation of DNA-templated transcription"/>
    <property type="evidence" value="ECO:0007669"/>
    <property type="project" value="InterPro"/>
</dbReference>
<dbReference type="AlphaFoldDB" id="A0A935IT07"/>
<evidence type="ECO:0000313" key="4">
    <source>
        <dbReference type="EMBL" id="MBL0003067.1"/>
    </source>
</evidence>
<dbReference type="Gene3D" id="3.40.30.10">
    <property type="entry name" value="Glutaredoxin"/>
    <property type="match status" value="1"/>
</dbReference>
<evidence type="ECO:0000313" key="2">
    <source>
        <dbReference type="EMBL" id="MBK6301260.1"/>
    </source>
</evidence>
<sequence>MTAPASPAIRVFEPALCCNTGVCGPDVDQALVTFTADLDHVRGLGVDIERHNLANDPAAFAAQPAVRDFLKVAGSAGLPLTLVDGVTVATGSYPSRGRLLQLAGRVDSAPDSPARVDLGLTPVSAPATTTGSPGDAASAPASSGGCCGGGGCC</sequence>
<proteinExistence type="predicted"/>
<feature type="region of interest" description="Disordered" evidence="1">
    <location>
        <begin position="108"/>
        <end position="144"/>
    </location>
</feature>
<reference evidence="5 6" key="1">
    <citation type="submission" date="2020-10" db="EMBL/GenBank/DDBJ databases">
        <title>Connecting structure to function with the recovery of over 1000 high-quality activated sludge metagenome-assembled genomes encoding full-length rRNA genes using long-read sequencing.</title>
        <authorList>
            <person name="Singleton C.M."/>
            <person name="Petriglieri F."/>
            <person name="Kristensen J.M."/>
            <person name="Kirkegaard R.H."/>
            <person name="Michaelsen T.Y."/>
            <person name="Andersen M.H."/>
            <person name="Karst S.M."/>
            <person name="Dueholm M.S."/>
            <person name="Nielsen P.H."/>
            <person name="Albertsen M."/>
        </authorList>
    </citation>
    <scope>NUCLEOTIDE SEQUENCE [LARGE SCALE GENOMIC DNA]</scope>
    <source>
        <strain evidence="2">AalE_18-Q3-R2-46_BAT3C.188</strain>
        <strain evidence="3">Ega_18-Q3-R5-49_MAXAC.001</strain>
        <strain evidence="4">Ribe_18-Q3-R11-54_MAXAC.001</strain>
    </source>
</reference>
<dbReference type="GO" id="GO:0003677">
    <property type="term" value="F:DNA binding"/>
    <property type="evidence" value="ECO:0007669"/>
    <property type="project" value="InterPro"/>
</dbReference>
<dbReference type="EMBL" id="JADKGK010000008">
    <property type="protein sequence ID" value="MBL0003067.1"/>
    <property type="molecule type" value="Genomic_DNA"/>
</dbReference>